<dbReference type="EnsemblPlants" id="MELO3C033752.2.1">
    <property type="protein sequence ID" value="MELO3C033752.2.1"/>
    <property type="gene ID" value="MELO3C033752.2"/>
</dbReference>
<accession>A0A9I9EHC3</accession>
<dbReference type="Gramene" id="MELO3C033752.2.1">
    <property type="protein sequence ID" value="MELO3C033752.2.1"/>
    <property type="gene ID" value="MELO3C033752.2"/>
</dbReference>
<sequence>MDPGPVDDSHLYLQAIHRSQSICDTSSIVMNWISYMPDIMASLPLRCRSGQAYDFVDEVQAFSVEHDIEALGNICDRTTGVVEQIIQQTRRLNVADTDRRHM</sequence>
<organism evidence="1">
    <name type="scientific">Cucumis melo</name>
    <name type="common">Muskmelon</name>
    <dbReference type="NCBI Taxonomy" id="3656"/>
    <lineage>
        <taxon>Eukaryota</taxon>
        <taxon>Viridiplantae</taxon>
        <taxon>Streptophyta</taxon>
        <taxon>Embryophyta</taxon>
        <taxon>Tracheophyta</taxon>
        <taxon>Spermatophyta</taxon>
        <taxon>Magnoliopsida</taxon>
        <taxon>eudicotyledons</taxon>
        <taxon>Gunneridae</taxon>
        <taxon>Pentapetalae</taxon>
        <taxon>rosids</taxon>
        <taxon>fabids</taxon>
        <taxon>Cucurbitales</taxon>
        <taxon>Cucurbitaceae</taxon>
        <taxon>Benincaseae</taxon>
        <taxon>Cucumis</taxon>
    </lineage>
</organism>
<name>A0A9I9EHC3_CUCME</name>
<protein>
    <submittedName>
        <fullName evidence="1">Uncharacterized protein</fullName>
    </submittedName>
</protein>
<reference evidence="1" key="1">
    <citation type="submission" date="2023-03" db="UniProtKB">
        <authorList>
            <consortium name="EnsemblPlants"/>
        </authorList>
    </citation>
    <scope>IDENTIFICATION</scope>
</reference>
<proteinExistence type="predicted"/>
<dbReference type="AlphaFoldDB" id="A0A9I9EHC3"/>
<evidence type="ECO:0000313" key="1">
    <source>
        <dbReference type="EnsemblPlants" id="MELO3C033752.2.1"/>
    </source>
</evidence>